<gene>
    <name evidence="2" type="ORF">HB943_16435</name>
</gene>
<name>A0A841ZBI3_9LIST</name>
<reference evidence="2 3" key="1">
    <citation type="submission" date="2020-03" db="EMBL/GenBank/DDBJ databases">
        <title>Soil Listeria distribution.</title>
        <authorList>
            <person name="Liao J."/>
            <person name="Wiedmann M."/>
        </authorList>
    </citation>
    <scope>NUCLEOTIDE SEQUENCE [LARGE SCALE GENOMIC DNA]</scope>
    <source>
        <strain evidence="2 3">FSL L7-1523</strain>
    </source>
</reference>
<dbReference type="RefSeq" id="WP_221638667.1">
    <property type="nucleotide sequence ID" value="NZ_JAARRL010000061.1"/>
</dbReference>
<organism evidence="2 3">
    <name type="scientific">Listeria weihenstephanensis</name>
    <dbReference type="NCBI Taxonomy" id="1006155"/>
    <lineage>
        <taxon>Bacteria</taxon>
        <taxon>Bacillati</taxon>
        <taxon>Bacillota</taxon>
        <taxon>Bacilli</taxon>
        <taxon>Bacillales</taxon>
        <taxon>Listeriaceae</taxon>
        <taxon>Listeria</taxon>
    </lineage>
</organism>
<protein>
    <submittedName>
        <fullName evidence="2">Uncharacterized protein</fullName>
    </submittedName>
</protein>
<evidence type="ECO:0000256" key="1">
    <source>
        <dbReference type="SAM" id="MobiDB-lite"/>
    </source>
</evidence>
<feature type="non-terminal residue" evidence="2">
    <location>
        <position position="408"/>
    </location>
</feature>
<dbReference type="Proteomes" id="UP000564536">
    <property type="component" value="Unassembled WGS sequence"/>
</dbReference>
<comment type="caution">
    <text evidence="2">The sequence shown here is derived from an EMBL/GenBank/DDBJ whole genome shotgun (WGS) entry which is preliminary data.</text>
</comment>
<feature type="compositionally biased region" description="Polar residues" evidence="1">
    <location>
        <begin position="9"/>
        <end position="20"/>
    </location>
</feature>
<sequence>MGETYEYPESSSGGSHQNGADLQLASDEVPVRYDYLGTDKIYAIIKGTELLKASHEDIQSFFLSHDSVDEKVDYLKKIFNEGLTEFDIDIPFERGVVRKILNGNFVEIDEVDKTITAGYKIDDSKVHFWEGSYHSRTAEVYHSWENLVDYVDGMILLDELVDTDTQEVSQFTLFGEAEIQVEPFVFKQKVIDAILKSERVSQKGKIYDQLNKGESNKQNIAFIKNLYGTGGSAPVVIGTRLSDHTSPQGYEIWLMGTDKRVSLKWQEVLKMVSRLMQTNQYLTQEEKQEWNIEKAELGSQPNSAFSAIQNEDEDEMDEDEITDDVHSERNIFPYALTKPALSEAEVNALLKTTDLLQATKKEIFDFFKKSNSDLEKEKYISAVFNDQFTEIYVGKDNDRYGYKTYEDG</sequence>
<proteinExistence type="predicted"/>
<evidence type="ECO:0000313" key="3">
    <source>
        <dbReference type="Proteomes" id="UP000564536"/>
    </source>
</evidence>
<dbReference type="AlphaFoldDB" id="A0A841ZBI3"/>
<dbReference type="EMBL" id="JAARRL010000061">
    <property type="protein sequence ID" value="MBC1502189.1"/>
    <property type="molecule type" value="Genomic_DNA"/>
</dbReference>
<feature type="region of interest" description="Disordered" evidence="1">
    <location>
        <begin position="1"/>
        <end position="20"/>
    </location>
</feature>
<accession>A0A841ZBI3</accession>
<evidence type="ECO:0000313" key="2">
    <source>
        <dbReference type="EMBL" id="MBC1502189.1"/>
    </source>
</evidence>